<keyword evidence="4" id="KW-1185">Reference proteome</keyword>
<evidence type="ECO:0000313" key="2">
    <source>
        <dbReference type="EMBL" id="CAF0951707.1"/>
    </source>
</evidence>
<reference evidence="2" key="1">
    <citation type="submission" date="2021-02" db="EMBL/GenBank/DDBJ databases">
        <authorList>
            <person name="Nowell W R."/>
        </authorList>
    </citation>
    <scope>NUCLEOTIDE SEQUENCE</scope>
</reference>
<dbReference type="EMBL" id="CAJNOR010000575">
    <property type="protein sequence ID" value="CAF0951707.1"/>
    <property type="molecule type" value="Genomic_DNA"/>
</dbReference>
<name>A0A814D0J4_ADIRI</name>
<proteinExistence type="predicted"/>
<feature type="chain" id="PRO_5036409954" evidence="1">
    <location>
        <begin position="19"/>
        <end position="313"/>
    </location>
</feature>
<keyword evidence="1" id="KW-0732">Signal</keyword>
<dbReference type="Proteomes" id="UP000663852">
    <property type="component" value="Unassembled WGS sequence"/>
</dbReference>
<protein>
    <submittedName>
        <fullName evidence="2">Uncharacterized protein</fullName>
    </submittedName>
</protein>
<sequence length="313" mass="35004">MKFIHCLLFSLFTSLSWASDDQSSKEDLTELLSLNCQTPSVTLHVFSTKLNPVWMINTTQIVNIKNVTKKILKEYDHRQLSPANSTTRIMGYHGFTISCSPEKEIFIHGLTSLENHLLETGRSHLSPTILRHVREHLGRSIAVTKYAVLTRINCDRVPIKGSDKVPVYNPLTGNGGCFVKKQSKNNCYAYGTNIVTNTFPQPGRYSGSRLSSITCESVRRAAVLDGLVYYGTLIPKGHPKAGHFVALLIWPNADYHWVRRDANGYWSHKPGAGAITNKDNTGSLITNPALSNLAPWRIFCGYYIAQPSKINIR</sequence>
<evidence type="ECO:0000256" key="1">
    <source>
        <dbReference type="SAM" id="SignalP"/>
    </source>
</evidence>
<dbReference type="OrthoDB" id="525839at2759"/>
<dbReference type="EMBL" id="CAJNOJ010000085">
    <property type="protein sequence ID" value="CAF1069378.1"/>
    <property type="molecule type" value="Genomic_DNA"/>
</dbReference>
<dbReference type="Proteomes" id="UP000663828">
    <property type="component" value="Unassembled WGS sequence"/>
</dbReference>
<accession>A0A814D0J4</accession>
<dbReference type="AlphaFoldDB" id="A0A814D0J4"/>
<gene>
    <name evidence="3" type="ORF">EDS130_LOCUS18355</name>
    <name evidence="2" type="ORF">XAT740_LOCUS10701</name>
</gene>
<evidence type="ECO:0000313" key="3">
    <source>
        <dbReference type="EMBL" id="CAF1069378.1"/>
    </source>
</evidence>
<evidence type="ECO:0000313" key="4">
    <source>
        <dbReference type="Proteomes" id="UP000663828"/>
    </source>
</evidence>
<feature type="signal peptide" evidence="1">
    <location>
        <begin position="1"/>
        <end position="18"/>
    </location>
</feature>
<comment type="caution">
    <text evidence="2">The sequence shown here is derived from an EMBL/GenBank/DDBJ whole genome shotgun (WGS) entry which is preliminary data.</text>
</comment>
<organism evidence="2 4">
    <name type="scientific">Adineta ricciae</name>
    <name type="common">Rotifer</name>
    <dbReference type="NCBI Taxonomy" id="249248"/>
    <lineage>
        <taxon>Eukaryota</taxon>
        <taxon>Metazoa</taxon>
        <taxon>Spiralia</taxon>
        <taxon>Gnathifera</taxon>
        <taxon>Rotifera</taxon>
        <taxon>Eurotatoria</taxon>
        <taxon>Bdelloidea</taxon>
        <taxon>Adinetida</taxon>
        <taxon>Adinetidae</taxon>
        <taxon>Adineta</taxon>
    </lineage>
</organism>